<keyword evidence="2" id="KW-1015">Disulfide bond</keyword>
<evidence type="ECO:0000256" key="1">
    <source>
        <dbReference type="ARBA" id="ARBA00022729"/>
    </source>
</evidence>
<dbReference type="PROSITE" id="PS50206">
    <property type="entry name" value="RHODANESE_3"/>
    <property type="match status" value="1"/>
</dbReference>
<evidence type="ECO:0000313" key="4">
    <source>
        <dbReference type="EMBL" id="AIX22631.1"/>
    </source>
</evidence>
<evidence type="ECO:0000313" key="5">
    <source>
        <dbReference type="Proteomes" id="UP000185277"/>
    </source>
</evidence>
<dbReference type="SUPFAM" id="SSF49899">
    <property type="entry name" value="Concanavalin A-like lectins/glucanases"/>
    <property type="match status" value="2"/>
</dbReference>
<reference evidence="4 5" key="1">
    <citation type="submission" date="2013-12" db="EMBL/GenBank/DDBJ databases">
        <title>Ecological redundancy of diverse viral populations within a natural community.</title>
        <authorList>
            <person name="Gregory A.C."/>
            <person name="LaButti K."/>
            <person name="Copeland A."/>
            <person name="Woyke T."/>
            <person name="Sullivan M.B."/>
        </authorList>
    </citation>
    <scope>NUCLEOTIDE SEQUENCE [LARGE SCALE GENOMIC DNA]</scope>
    <source>
        <strain evidence="4">Syn7803C97</strain>
    </source>
</reference>
<dbReference type="SMART" id="SM00560">
    <property type="entry name" value="LamGL"/>
    <property type="match status" value="1"/>
</dbReference>
<protein>
    <submittedName>
        <fullName evidence="4">Structural protein</fullName>
    </submittedName>
</protein>
<dbReference type="Pfam" id="PF14240">
    <property type="entry name" value="YHYH"/>
    <property type="match status" value="1"/>
</dbReference>
<dbReference type="InterPro" id="IPR025924">
    <property type="entry name" value="YHYH_dom"/>
</dbReference>
<dbReference type="SMART" id="SM00710">
    <property type="entry name" value="PbH1"/>
    <property type="match status" value="12"/>
</dbReference>
<dbReference type="InterPro" id="IPR023366">
    <property type="entry name" value="ATP_synth_asu-like_sf"/>
</dbReference>
<dbReference type="SUPFAM" id="SSF69322">
    <property type="entry name" value="Tricorn protease domain 2"/>
    <property type="match status" value="1"/>
</dbReference>
<proteinExistence type="predicted"/>
<dbReference type="InterPro" id="IPR013517">
    <property type="entry name" value="FG-GAP"/>
</dbReference>
<dbReference type="Gene3D" id="2.40.30.20">
    <property type="match status" value="1"/>
</dbReference>
<gene>
    <name evidence="4" type="ORF">Syn7803C97_78</name>
</gene>
<dbReference type="PANTHER" id="PTHR36220:SF1">
    <property type="entry name" value="GAMMA TUBULIN COMPLEX COMPONENT C-TERMINAL DOMAIN-CONTAINING PROTEIN"/>
    <property type="match status" value="1"/>
</dbReference>
<dbReference type="InterPro" id="IPR006558">
    <property type="entry name" value="LamG-like"/>
</dbReference>
<dbReference type="InterPro" id="IPR013519">
    <property type="entry name" value="Int_alpha_beta-p"/>
</dbReference>
<evidence type="ECO:0000259" key="3">
    <source>
        <dbReference type="PROSITE" id="PS50206"/>
    </source>
</evidence>
<dbReference type="InterPro" id="IPR049419">
    <property type="entry name" value="Reelin_subrepeat-B"/>
</dbReference>
<dbReference type="InterPro" id="IPR001763">
    <property type="entry name" value="Rhodanese-like_dom"/>
</dbReference>
<dbReference type="SMART" id="SM00191">
    <property type="entry name" value="Int_alpha"/>
    <property type="match status" value="5"/>
</dbReference>
<organism evidence="4 5">
    <name type="scientific">Synechococcus phage S-MbCM6</name>
    <dbReference type="NCBI Taxonomy" id="3126011"/>
    <lineage>
        <taxon>Viruses</taxon>
        <taxon>Duplodnaviria</taxon>
        <taxon>Heunggongvirae</taxon>
        <taxon>Uroviricota</taxon>
        <taxon>Caudoviricetes</taxon>
        <taxon>Pantevenvirales</taxon>
        <taxon>Kyanoviridae</taxon>
        <taxon>Namakavirus</taxon>
        <taxon>Namakavirus smbcm6</taxon>
    </lineage>
</organism>
<evidence type="ECO:0000256" key="2">
    <source>
        <dbReference type="ARBA" id="ARBA00023157"/>
    </source>
</evidence>
<keyword evidence="1" id="KW-0732">Signal</keyword>
<dbReference type="Pfam" id="PF21471">
    <property type="entry name" value="Reelin_subrepeat-B"/>
    <property type="match status" value="1"/>
</dbReference>
<feature type="domain" description="Rhodanese" evidence="3">
    <location>
        <begin position="351"/>
        <end position="373"/>
    </location>
</feature>
<dbReference type="Proteomes" id="UP000185277">
    <property type="component" value="Segment"/>
</dbReference>
<dbReference type="PANTHER" id="PTHR36220">
    <property type="entry name" value="UNNAMED PRODUCT"/>
    <property type="match status" value="1"/>
</dbReference>
<sequence length="7022" mass="755852">MTINKVSQVSREQLPQFIDDGFPLFGKFIEYYYKSQEKTGLGQNILNNFLNYMDIDKLNVDILDGATTIVEDITTSSSTIVVENIDSFLENNGSVLVGDEVIFYERAVASPSIALSPGISFEEVQLKEITLAQIADLFDGSRQIFPLTTQNNPVSAPSPQHLQVTLYGELLVPLDDYNVDGTNITFVNPPRARTASDDISTIQIKYFNGFVESEIVRLDNISGGFNDETVSFPVTKDSIDYKPEIDEYILATYDGSRLIAKNDFTFDGNLITFNFTPLPGRKLTLYSIEAPIPSFGSGAIGFSRVNNNGELVSVAVGENGSNYRFEYPPKVSIKDNNGQGSGGSAVALINGVKSVSLLDGGFGYSDTNPPTVFVEAPTTVDSKLPKIKASVTNGSISSLEIEESGSGYTFTPRLSFVQPGGAKLATPTIISGSISGDIAITDGGSGYTTSPTVYVDFPTGEDSIRASLRANLVDGKVSSITVLNPGQGYETAPRVAIVDPVGAQVLETRVDADGRVISIELLDGGSGYEDVPSVYIVDDRQDPVTGNYSGGTGATAVCAIFNGQITDINITNFGTGYSADAPPSIVIQAPPKAEASVVVGLSEITGFEVINSGSNYSKCKLEGCARAVSGMVNYNQVGNAEFSNDTTAVAHQSGEVVKCLDALFIKRLLDKYIEQYLPDVPELDYKNIDVRSAIKNIKTFYSTKGTSFSIAYLFKLLYGENVSISYPKDQLIKPSASTWATNTILRAKLVSGNPQNIKDATLIQEADIADPNVQDASALVENFISIKTSEFDIYELILSQETIEGNFTVPYKSRLAEELVEGDLIITVDSTIGWPERNGELIINDTEIVRYKEKSLNQFIECTRDTNSSGETTWDAATEIRSIFRVYLNKGTLTEVVMDIVGIVDAQQTTLSDTGSYYLPGDKLTVSKLGGSSVDPQLTTWLYNVKKLIEVETITYGGINNSFATVTCSAPHGLLVGDQVTVYGANPIIYNGTFLVTSRDSTTIFQYNLPQPAVVEPQGNILISVDLNKGKSENDAIRKTIAPYTTNIQNTFFNAEHVYVASTGIPNYNIGPFLGSALLPGNQRKLNRFPLNVQTISTKSEITPGSIGTWVNGVSVWSYKSPQTKTFGAVTGVSILNSGSNYDAANPPTITIAGGGGSGASSTVVVDGSITAIEVDQGGSGYTSSPLVSIVGGNGSGASATAIITRGVVSRILVNNGGSGYTSQPEITIVGGDGSGAAATAQVRGPVESVNIIDGGASYTSNPTVTLSSGFGAVAQPIVNNGRILSIAIISGGQGYTTAPEVEIFGSGFGAVAKAIIDTDGDNAGKVTGVEILNRGIGYVDGTTTISLSSIGSGGEFSANVFQWTYNLQETTTFDSAKGSVFEGLNNQYGGEYSHVANPQRLRYILGDNLILDSNSNLTEQNASLDHSPIIGWAFDGNPIYGPYGFDDPTDQTSNIVRMGTSYRLKIRLVYDDITNPYPSRDDGPSLIDEPAGTFIEDYEYDFGSGDLDQYNGRFCKTPEFPNGRYCYFVTIDNSEAGNSVFPYVLGPSFNSIVDIWNLNDYSIQQNIPTGVVRYRDPYENVDIDVERIPNSSSNALTTEAGDTLLFEIEDENKDGVISQDETDDPDQIFEESPLQLYDYFPKVRFDSRVDIEVDTITRFENASVTGFIVENAGQSYQVNDIIVFDNATSGGSGASARISKISGESITSYSYENVANINYGILTTVVPHNLVVGDKITVNYTPVMDTTNKRFVVRQYKGIEEVVINQTGSGYSVDIPPTIIIDGDGVSAEVEAIVETNGSINSFNIINSGSQFTENPRFILSHPQIFKKANYATTLLNSNEDVKINDIYIAENKKYYVCGRSVDSVGNYIGFVAKISESGLLEWRKTTEVTAPSGELTYLEFTNILVEGSDIYAVGINKPNVSVLDAYNPDIVFVKFQEDSTGLNASVSQQRAYAGISGSTRSDTVTGIKKLTDNRYVICGHTNTNSSNPLDAFVIVIDNTGTFVTKRKIASDLKSEKIVDFIIKNEQIYFLMETAATNVATDISLTLGKCRLDGNVILVDWMKEFTNPTYSFLNSTIELDEFEDFYLTSTLCLKATPTVKNAFWVAKINDTPSVIWSYSYAVAGGNIDTVNRGSVDIFGDINIAYTKTHTNDEISLEAVQVNYKGEIVGHTSNRLTPNGDVYNNIEGIKSYATANDVSGDLTVYGQSQWNRNEFTFTFDQTDSATDTCGKYTPTLIGNDSTDALTLVGDGVAKLFGYDVATPANWENAAIQFAAANLDEKLGDSWTLEFTLYKDSTNSQTHSQTQQTLVAIGDATDTTGGLWLYYDVSSGQLELVISNSVTALNAAGSGLNSVSSNLYADDTWQWVALQKNGDAFSAYINGTQVFTGTVLNTAFENKDLYIGNIPGKNGTTGQFASAYQGQYYIGDLRLKNRALTPTVPSDITTAPTDDQFELAYNWSDDAWFTAFHEKYDYIDYKGISLRLDKTQSPDYLGSLTTTTNTELKWNRSLVAAATGVNLPVALVNYAIGSEGLQALDFNSTTLVALYDNEAFTHNQDILFFRTATIPSPGSQKVIASAVIKDRYYFKVTDTLKIDNIKRLTINQPFNLSENAKLVLDNGSGGFVNSGYITAVDVENRYVYVAINNNTWGNDTNTGFLTTSRFDEQDTYGIVGPNVNDTNTITNYEFVDVVNTTPGTFDIDMQDYDMLPTVGGTDNLDEYARFFSTFSLNDYSVKIIETSGATTFVPGSVVGIEESDVSYNSERNTIQITGLTGVTKITLVADLEKILQVTAVTNSDEVYIVTESSHYLSPGENIFVDGNPEAQYNGSFTVDRVISVKEYTYKLNAIATEEPALTSGDVDVFSKSPTLKMYNQHQYIFDMSHVSLIGGNLSFAKDSLYKLEYSFNIIERIGTPGIVAGAQVPSIKLKVDDSIVTNISYYFDPSRTGDNSPIDSDSYLDIGPSPYIGNFTITETTGGTITTGDNTMKFVLVSEPEDVATIEKAKYATSSTKAVGSISDIRIVNGGGFYTKVPIISNIESSRKIERVEIVEPGTEYAVGLYNSVPISGDGEGGLVSITVENTTDSEGVSIPGQITKVTVTSPGKNYTTATIDVDSISGILGVGLTGSGAELNVIIPPAGTGASIFATGRNIGKIKQLKNNNFGYDYPHDYTLRPEISFPLNAQLINTSILESIRVSDPGSGYSQAPAVVITGGGGSGAIAESTIQNGRLSQIIVKDPGSGYSSPPTVELKSSFNYVVNLDLGLLQFAFPHGIINGAQVTLEAVDIGDGVEFPLAAGAIGRLNSQTTYYAISGAEQSLEADQLKLAITESNAELGDAIGYVNAGIGRQQVLTSSFGGAAVANVVTSTFLEGEQVYQGDSIQNATATGFVSENNGWQIGPRILKIVNYNNNFSVGEKVTGVISKSAGVISDLNIASGVLEIGPITKTTGQFIDDVGKPSEIIQKIQDSYYYQDFSYAVKSSVSINDWKNILIKNVHPASFKVFGELNITENAVIPNKEIDFQLTKSVELARNAIVPNIQNFALAEPIYQDFNNTEVLFRQKRLTSSENILTSVVQRLDDISNLFDGIRTQFPLTIDQNNIVADAKQLMIVLNGVVQTPETAFKVLSDSIVFSEPPSPPASIKYASVTIEQISIVQFEFSNQSGTPPDDNQIGAVIVGTQSGARAQLTKVLGTNNVGNLELEGFIAEGVFIANELCTINATGYAANLQSTSVPTQGSLFFYGEEIRNLDGDEAVIERVNLQTGQETPIAELRYAIGLSTTVFEVIPSTGIAAPVLDVFELNENYQIGSEIVTVTGITQNVDSTTLEVSREQNGTALSAQQAGVPIYGTQIEITNQLVISKTTGTYQSTPGLFDIQLNDVIIASQSGVVARVIGTSAYQDPSTQQFISQINISDGSSFFGLLFNRITSPEFPNIVIDDISQSQVNVVEYGDNISLFSSSFPANEFINNYSIIYDNAVGTFQDNEFIRNWKFDYGNSSDDFAANEEVNVRKLTFKDAVGDGFFTAGQILRSPNSKAEVIGYNQARSIIYLSKMARTQSTGEDYHNMTFVAGAEINTYNEKFGNACLALSKGTSAHTFVSATENGITAGGGATGTFTAATGTTYDAITGDMIIEIGTHTLTTSNTVTIVASGVTFTCASDNNTAEYSYPRATDPQFGQAIAISAVTSTTITVNVGAVPVDEYLTIPTSTEFGFGTGDFTLELWMKTNSIASGGKTLLDFRSATAEVAPYLYLDGANLKYYVNAAEVITGTTNFAVNNWYHIAISRSSGTTKLFLNGVQEGSDYADTNDYGSTKPIRIGAAWNATNVLPGYIDELRVSTNARYTADFGNPTGIFQGDANTVLLIHFDGAQGQTYTDDWSGEANWTRSDFFNNDAILATKRSTNGSNSQHSNNTQRYYDAASLIENNRDFIGAETQALIQVSLPYTLDTSAVTNTITASDYLSMGSNTYFGKSVGITQDKIVVGSYEADIQGVGNNRGAVYTYNLDGTGEVKIATPTGGGGDDFGWDVDAFYSTADSTSKLVVGAPFYEPSSSYSNSGIAYIYNADGTNQVILNADVITSNNRFGYSCAAGGGKVAVGAYGDDTYRGSVFIFDEDGTNRIKVTASDSATYDYFGFSIAIANNKLIVGAYGHEDTGSGRGCVYVYDLDGTNEVKIQASDAENGDAFGFSVAGDGDKILVGAYSEDTGASGAGSAYLYNYDGTGEIKFQSNDVQSGDQFGHGTLLVDGEFIIVGNVSYDGISSNGGALEKFIYDSDAGTVTYDSTLPLPSHTSSFHGEFRGGNIAYDTTARKMVYGNRYQTVTGLTRSGQVFVFDYNQSSTASGFDTPIKETLTALVDDLRGGSNSHIWDNAATYVNRSSLPITSLLKFIGQEASLISGYTSLKTIIQNVINNYPLTVTGSHGIIQFTDVSITDSSYPTLTKLTPTNVDYNATTGDMVITVVGHTLTTADVISIAEESLKFTCSSDGNVRVLSHPRVSDTRAFNAALRITATTTDTFTINVGASPADQQYTHQFSSADADAITVLDYTTGDCADVTTTNDNLIDIVIDTLNEGSGTTTNTADGDHLATVTKLSPAYEFLGGTVDGFYEIPLTVSNSLPNDQVFYTNRIGKESRNRYIDAANLIRLNSSVIVDKASFDLLARYPDLANDMPRNDPNNTDDPNAGTRRCQTDLALLLASLADDIENGGSKNTVTVSNFYLGVNDALNHIRLQVWQSLFAHDRLGFYMKQAINGNLVSDVGTDDIIVGDWGITDDAIVNFTPTAATYDAATGVMVITIGSHSLALGRRITIADNSLTFTCTSDGNVSNETYPRTTDPASGVSLEVTASTATTITVNVGASPAGQQYAHTFVSAAANAVSTAGECANVETAIDTLIDTLNDAIAPVSANNNYRIAADRLYFNRLFIQEEVLGSIIDEFTYSVGGTTYNSYDFSGDNNQEQLKDDINLFILSAISDLQTGGSNSSIDAISTFLDSRLEVTRIEDILTVFISILKEVKTLGIKALRNQLYSLNEGTQTSPNYQGQFTSQSTYRDSESISATDLNDFSFRFRDLIEIVIKTIAPSDIIGMGDAAKQILFNEHYYESEISSIVNTQFGSNTWQYTDFLNGILKDVLHDAIITNTTSSNSQTARRISLLREGVVSEIVFTAGTGYRSAPTITLDPPGTGITATAEVVLDTSGSLSSLSITTPGSGYTFSPDLVFTGSTFDVGDSHGGSSTLTNGAVTAVTYDGIVYDFNNSVTSALTLGSAVSMTAGTSGMLTGRQLLLFGTGSGSRFASIQTPFDTTYAETIRVYVIAGGSSNGGNAPEINEDLKLYYSTTGSNWVLIDTLVEGGSTGTSKEYTNFNTLNYVDITLPTLARAQTIYFRFQQDQYTDGSFDQYGVTRIGLIDGAQQFSIDTTIAVNNASLESGTPSTAEVELVTGIGIAAINITNPGSGYDPANPPTATLTGGGTTNPGTITDLSVSLDNSRFIVNAEITNGSGTTGNVLEDSGNNLYIGSITGSGFADGDTLTQGLVTAEIPSNGVGPEINYYNDIANVETINTARNISSLVEGEIISANLLTNPEFATTSTWRRSRSNLINAAALAPDATQTAIAWRSNTTSSTSHYVYRDYYLTAYETLDNGSIRFDTSNTTFDEGAPSDGSKRQFTYSFFAKSVDYDELYVRIQAYNSSTSQRINFSRVNIETGVVSGISSQGQAFDIEEYGSVPYGNGWFRFYFTFSVSYGYSLVRFFQYLRAPGGGGTGFSADLNDEAYMWGMKLNEGGLDTYSSESSQIFYSNTEYNVKKFAIETLEDLTVSALNGVLASPSGNSGFTSFYDSDYASSYQTDTIARFIRQNLNIILNQLLNGNYYATVTTNNGITIPTYTYGTRDLLVPLSGAIEDSDYIYGKTSDSYAEVSNTTLNEAKIVKVFKRFRIEGDITDGPFNVNETIQKQGDATVTGIVYSIHSDANYDYLDVEITGQPWTILDTMVGDENGTTAQIGNIQDRIQVIDLQGDFAEDIQFEGYTSNSVATPDEFVKIEAAVLTNTDGKLVVDTDSLTGLFEVNSVIYPSTSRLYIDVIKYGGSFEVNVGDRITSLGHIVLGITIQNNRNIFTKGGILYKIVNGLRDPSQRAIITDVDLENNFLYAVVIEGTFGNGVTVAQYTDINQLPIGEALVSTTVENSGAASAIVQSIQTFGLNRRLYLSGIIGTFSSRDSIKSVNGYRSAITNLVELKGRVKRAFRGFDGSQTTFDLTISNGIQYLPDTEGHLLTFINGILQPPGEGFTTFADKIQFTEPPSQGSAFTGYYVGKLRKLDDISFDFDSLRQSFNLRRNGVFYSLTLTEGVQSTNIRPENNIIVSLNGVIQEPGVGFEIVGSRIIFSEIPRVGSTFVAFSYVGSEADVDAAEVVPPIEAGDFIDIQGETSDREVAVIESSNSLITFDYLGSIFGKDAQGQVILNTGYISDVRVTSAGSGYTSRPVIRVDSISGFDGNIKPLVGVGGVIISNSGSNYETPAIEVETSVPDDWVAPDLSQYGVEVINPELD</sequence>
<dbReference type="Gene3D" id="2.60.120.200">
    <property type="match status" value="2"/>
</dbReference>
<dbReference type="Pfam" id="PF14312">
    <property type="entry name" value="FG-GAP_2"/>
    <property type="match status" value="3"/>
</dbReference>
<name>A0A0E3F884_9CAUD</name>
<dbReference type="Pfam" id="PF13385">
    <property type="entry name" value="Laminin_G_3"/>
    <property type="match status" value="1"/>
</dbReference>
<dbReference type="EMBL" id="KJ019063">
    <property type="protein sequence ID" value="AIX22631.1"/>
    <property type="molecule type" value="Genomic_DNA"/>
</dbReference>
<dbReference type="InterPro" id="IPR013320">
    <property type="entry name" value="ConA-like_dom_sf"/>
</dbReference>
<accession>A0A0E3F884</accession>
<dbReference type="InterPro" id="IPR006626">
    <property type="entry name" value="PbH1"/>
</dbReference>
<dbReference type="PROSITE" id="PS51470">
    <property type="entry name" value="FG_GAP"/>
    <property type="match status" value="1"/>
</dbReference>
<dbReference type="Gene3D" id="2.60.120.260">
    <property type="entry name" value="Galactose-binding domain-like"/>
    <property type="match status" value="1"/>
</dbReference>